<dbReference type="InterPro" id="IPR027629">
    <property type="entry name" value="DevT-like"/>
</dbReference>
<evidence type="ECO:0008006" key="4">
    <source>
        <dbReference type="Google" id="ProtNLM"/>
    </source>
</evidence>
<keyword evidence="3" id="KW-1185">Reference proteome</keyword>
<evidence type="ECO:0000313" key="3">
    <source>
        <dbReference type="Proteomes" id="UP000593564"/>
    </source>
</evidence>
<proteinExistence type="predicted"/>
<protein>
    <recommendedName>
        <fullName evidence="4">Calcineurin-like phosphoesterase domain-containing protein</fullName>
    </recommendedName>
</protein>
<evidence type="ECO:0000313" key="2">
    <source>
        <dbReference type="EMBL" id="KAF5956269.1"/>
    </source>
</evidence>
<dbReference type="EMBL" id="JACBKZ010000002">
    <property type="protein sequence ID" value="KAF5956269.1"/>
    <property type="molecule type" value="Genomic_DNA"/>
</dbReference>
<dbReference type="PANTHER" id="PTHR35769:SF2">
    <property type="entry name" value="CALCINEURIN-LIKE METALLO-PHOSPHOESTERASE SUPERFAMILY PROTEIN"/>
    <property type="match status" value="1"/>
</dbReference>
<name>A0A7J7HUG6_CAMSI</name>
<feature type="region of interest" description="Disordered" evidence="1">
    <location>
        <begin position="13"/>
        <end position="35"/>
    </location>
</feature>
<organism evidence="2 3">
    <name type="scientific">Camellia sinensis</name>
    <name type="common">Tea plant</name>
    <name type="synonym">Thea sinensis</name>
    <dbReference type="NCBI Taxonomy" id="4442"/>
    <lineage>
        <taxon>Eukaryota</taxon>
        <taxon>Viridiplantae</taxon>
        <taxon>Streptophyta</taxon>
        <taxon>Embryophyta</taxon>
        <taxon>Tracheophyta</taxon>
        <taxon>Spermatophyta</taxon>
        <taxon>Magnoliopsida</taxon>
        <taxon>eudicotyledons</taxon>
        <taxon>Gunneridae</taxon>
        <taxon>Pentapetalae</taxon>
        <taxon>asterids</taxon>
        <taxon>Ericales</taxon>
        <taxon>Theaceae</taxon>
        <taxon>Camellia</taxon>
    </lineage>
</organism>
<accession>A0A7J7HUG6</accession>
<evidence type="ECO:0000256" key="1">
    <source>
        <dbReference type="SAM" id="MobiDB-lite"/>
    </source>
</evidence>
<comment type="caution">
    <text evidence="2">The sequence shown here is derived from an EMBL/GenBank/DDBJ whole genome shotgun (WGS) entry which is preliminary data.</text>
</comment>
<sequence>MLPLLDAATRRRLPCPTPLSTTERQMSDCEQEKEKKKGGGEILGGILRIICWYKTTSYGIHDIEGSAKRIYEATLGTPEGHLIIFLAHNGPTGLGSNVNDICGRYWVFGGGDHGDPGYHQPAQLKGGRLTETTKLSIPLVVFGHMHKELAYGNGIRKMMVVGADNTIYLNGAIVPRVKRLVADEQATNRKTLMNNETSVSTPNAIGTVRAFTLVEISDGKLKKIAEAWVSVIGDKTALEEERILYNRGRGTEISDVHWIIVLGEKDIIDLSVELYYNDDGGRSGGAEVAMKKEEVV</sequence>
<gene>
    <name evidence="2" type="ORF">HYC85_003494</name>
</gene>
<dbReference type="AlphaFoldDB" id="A0A7J7HUG6"/>
<reference evidence="2 3" key="2">
    <citation type="submission" date="2020-07" db="EMBL/GenBank/DDBJ databases">
        <title>Genome assembly of wild tea tree DASZ reveals pedigree and selection history of tea varieties.</title>
        <authorList>
            <person name="Zhang W."/>
        </authorList>
    </citation>
    <scope>NUCLEOTIDE SEQUENCE [LARGE SCALE GENOMIC DNA]</scope>
    <source>
        <strain evidence="3">cv. G240</strain>
        <tissue evidence="2">Leaf</tissue>
    </source>
</reference>
<dbReference type="Proteomes" id="UP000593564">
    <property type="component" value="Unassembled WGS sequence"/>
</dbReference>
<feature type="compositionally biased region" description="Basic and acidic residues" evidence="1">
    <location>
        <begin position="25"/>
        <end position="35"/>
    </location>
</feature>
<reference evidence="3" key="1">
    <citation type="journal article" date="2020" name="Nat. Commun.">
        <title>Genome assembly of wild tea tree DASZ reveals pedigree and selection history of tea varieties.</title>
        <authorList>
            <person name="Zhang W."/>
            <person name="Zhang Y."/>
            <person name="Qiu H."/>
            <person name="Guo Y."/>
            <person name="Wan H."/>
            <person name="Zhang X."/>
            <person name="Scossa F."/>
            <person name="Alseekh S."/>
            <person name="Zhang Q."/>
            <person name="Wang P."/>
            <person name="Xu L."/>
            <person name="Schmidt M.H."/>
            <person name="Jia X."/>
            <person name="Li D."/>
            <person name="Zhu A."/>
            <person name="Guo F."/>
            <person name="Chen W."/>
            <person name="Ni D."/>
            <person name="Usadel B."/>
            <person name="Fernie A.R."/>
            <person name="Wen W."/>
        </authorList>
    </citation>
    <scope>NUCLEOTIDE SEQUENCE [LARGE SCALE GENOMIC DNA]</scope>
    <source>
        <strain evidence="3">cv. G240</strain>
    </source>
</reference>
<dbReference type="PANTHER" id="PTHR35769">
    <property type="entry name" value="CALCINEURIN-LIKE METALLO-PHOSPHOESTERASE SUPERFAMILY PROTEIN"/>
    <property type="match status" value="1"/>
</dbReference>